<reference evidence="5 6" key="1">
    <citation type="submission" date="2019-07" db="EMBL/GenBank/DDBJ databases">
        <title>De Novo Assembly of kiwifruit Actinidia rufa.</title>
        <authorList>
            <person name="Sugita-Konishi S."/>
            <person name="Sato K."/>
            <person name="Mori E."/>
            <person name="Abe Y."/>
            <person name="Kisaki G."/>
            <person name="Hamano K."/>
            <person name="Suezawa K."/>
            <person name="Otani M."/>
            <person name="Fukuda T."/>
            <person name="Manabe T."/>
            <person name="Gomi K."/>
            <person name="Tabuchi M."/>
            <person name="Akimitsu K."/>
            <person name="Kataoka I."/>
        </authorList>
    </citation>
    <scope>NUCLEOTIDE SEQUENCE [LARGE SCALE GENOMIC DNA]</scope>
    <source>
        <strain evidence="6">cv. Fuchu</strain>
    </source>
</reference>
<protein>
    <submittedName>
        <fullName evidence="5">N-terminal nucleophile aminohydrolases (Ntn hydrolases) superfamily protein</fullName>
    </submittedName>
</protein>
<keyword evidence="3" id="KW-0888">Threonine protease</keyword>
<dbReference type="SUPFAM" id="SSF56235">
    <property type="entry name" value="N-terminal nucleophile aminohydrolases (Ntn hydrolases)"/>
    <property type="match status" value="1"/>
</dbReference>
<evidence type="ECO:0000256" key="3">
    <source>
        <dbReference type="ARBA" id="ARBA00022698"/>
    </source>
</evidence>
<dbReference type="GO" id="GO:0051603">
    <property type="term" value="P:proteolysis involved in protein catabolic process"/>
    <property type="evidence" value="ECO:0007669"/>
    <property type="project" value="InterPro"/>
</dbReference>
<dbReference type="Pfam" id="PF00227">
    <property type="entry name" value="Proteasome"/>
    <property type="match status" value="1"/>
</dbReference>
<dbReference type="InterPro" id="IPR000243">
    <property type="entry name" value="Pept_T1A_subB"/>
</dbReference>
<evidence type="ECO:0000313" key="6">
    <source>
        <dbReference type="Proteomes" id="UP000585474"/>
    </source>
</evidence>
<dbReference type="InterPro" id="IPR001353">
    <property type="entry name" value="Proteasome_sua/b"/>
</dbReference>
<dbReference type="AlphaFoldDB" id="A0A7J0GEM6"/>
<dbReference type="Gene3D" id="3.60.20.10">
    <property type="entry name" value="Glutamine Phosphoribosylpyrophosphate, subunit 1, domain 1"/>
    <property type="match status" value="1"/>
</dbReference>
<evidence type="ECO:0000256" key="1">
    <source>
        <dbReference type="ARBA" id="ARBA00022490"/>
    </source>
</evidence>
<dbReference type="PRINTS" id="PR00141">
    <property type="entry name" value="PROTEASOME"/>
</dbReference>
<keyword evidence="1" id="KW-0963">Cytoplasm</keyword>
<keyword evidence="6" id="KW-1185">Reference proteome</keyword>
<keyword evidence="4 5" id="KW-0378">Hydrolase</keyword>
<accession>A0A7J0GEM6</accession>
<keyword evidence="2" id="KW-0645">Protease</keyword>
<organism evidence="5 6">
    <name type="scientific">Actinidia rufa</name>
    <dbReference type="NCBI Taxonomy" id="165716"/>
    <lineage>
        <taxon>Eukaryota</taxon>
        <taxon>Viridiplantae</taxon>
        <taxon>Streptophyta</taxon>
        <taxon>Embryophyta</taxon>
        <taxon>Tracheophyta</taxon>
        <taxon>Spermatophyta</taxon>
        <taxon>Magnoliopsida</taxon>
        <taxon>eudicotyledons</taxon>
        <taxon>Gunneridae</taxon>
        <taxon>Pentapetalae</taxon>
        <taxon>asterids</taxon>
        <taxon>Ericales</taxon>
        <taxon>Actinidiaceae</taxon>
        <taxon>Actinidia</taxon>
    </lineage>
</organism>
<evidence type="ECO:0000313" key="5">
    <source>
        <dbReference type="EMBL" id="GFZ09215.1"/>
    </source>
</evidence>
<dbReference type="GO" id="GO:0005839">
    <property type="term" value="C:proteasome core complex"/>
    <property type="evidence" value="ECO:0007669"/>
    <property type="project" value="InterPro"/>
</dbReference>
<dbReference type="GO" id="GO:0004298">
    <property type="term" value="F:threonine-type endopeptidase activity"/>
    <property type="evidence" value="ECO:0007669"/>
    <property type="project" value="UniProtKB-KW"/>
</dbReference>
<proteinExistence type="predicted"/>
<dbReference type="Proteomes" id="UP000585474">
    <property type="component" value="Unassembled WGS sequence"/>
</dbReference>
<evidence type="ECO:0000256" key="4">
    <source>
        <dbReference type="ARBA" id="ARBA00022801"/>
    </source>
</evidence>
<comment type="caution">
    <text evidence="5">The sequence shown here is derived from an EMBL/GenBank/DDBJ whole genome shotgun (WGS) entry which is preliminary data.</text>
</comment>
<dbReference type="EMBL" id="BJWL01000020">
    <property type="protein sequence ID" value="GFZ09215.1"/>
    <property type="molecule type" value="Genomic_DNA"/>
</dbReference>
<gene>
    <name evidence="5" type="ORF">Acr_20g0010230</name>
</gene>
<dbReference type="InterPro" id="IPR029055">
    <property type="entry name" value="Ntn_hydrolases_N"/>
</dbReference>
<evidence type="ECO:0000256" key="2">
    <source>
        <dbReference type="ARBA" id="ARBA00022670"/>
    </source>
</evidence>
<dbReference type="OrthoDB" id="1738547at2759"/>
<sequence>MPPSLSVSQLFLEVWQPPLWVIGTKKDFDSLGGRNWSDEDEEAGWEAVEGMEMILVMVEVMVVMEIEYIQYCAVENKNAPSPTLTGMDGRLELFQRSGSSYLYGFFDQEWKDGMTKDEAEKFVVKAVSLAIARDGASGGVVRTVIVSFTCS</sequence>
<name>A0A7J0GEM6_9ERIC</name>